<evidence type="ECO:0000256" key="1">
    <source>
        <dbReference type="ARBA" id="ARBA00000085"/>
    </source>
</evidence>
<dbReference type="InterPro" id="IPR000700">
    <property type="entry name" value="PAS-assoc_C"/>
</dbReference>
<dbReference type="Gene3D" id="3.30.565.10">
    <property type="entry name" value="Histidine kinase-like ATPase, C-terminal domain"/>
    <property type="match status" value="1"/>
</dbReference>
<evidence type="ECO:0000256" key="2">
    <source>
        <dbReference type="ARBA" id="ARBA00012438"/>
    </source>
</evidence>
<evidence type="ECO:0000256" key="16">
    <source>
        <dbReference type="SAM" id="MobiDB-lite"/>
    </source>
</evidence>
<dbReference type="InterPro" id="IPR011102">
    <property type="entry name" value="Sig_transdc_His_kinase_HWE"/>
</dbReference>
<dbReference type="OrthoDB" id="5287260at2"/>
<evidence type="ECO:0000256" key="10">
    <source>
        <dbReference type="ARBA" id="ARBA00022741"/>
    </source>
</evidence>
<dbReference type="SMART" id="SM00086">
    <property type="entry name" value="PAC"/>
    <property type="match status" value="1"/>
</dbReference>
<feature type="region of interest" description="Disordered" evidence="16">
    <location>
        <begin position="1"/>
        <end position="22"/>
    </location>
</feature>
<keyword evidence="3" id="KW-0600">Photoreceptor protein</keyword>
<evidence type="ECO:0000256" key="15">
    <source>
        <dbReference type="ARBA" id="ARBA00023170"/>
    </source>
</evidence>
<keyword evidence="20" id="KW-1185">Reference proteome</keyword>
<dbReference type="EMBL" id="FQZF01000015">
    <property type="protein sequence ID" value="SHJ51903.1"/>
    <property type="molecule type" value="Genomic_DNA"/>
</dbReference>
<keyword evidence="9" id="KW-0677">Repeat</keyword>
<dbReference type="RefSeq" id="WP_139281344.1">
    <property type="nucleotide sequence ID" value="NZ_FQZF01000015.1"/>
</dbReference>
<dbReference type="AlphaFoldDB" id="A0A1M6JYX6"/>
<keyword evidence="14" id="KW-0843">Virulence</keyword>
<dbReference type="InterPro" id="IPR000014">
    <property type="entry name" value="PAS"/>
</dbReference>
<dbReference type="InterPro" id="IPR035965">
    <property type="entry name" value="PAS-like_dom_sf"/>
</dbReference>
<evidence type="ECO:0000259" key="17">
    <source>
        <dbReference type="PROSITE" id="PS50112"/>
    </source>
</evidence>
<dbReference type="SUPFAM" id="SSF55874">
    <property type="entry name" value="ATPase domain of HSP90 chaperone/DNA topoisomerase II/histidine kinase"/>
    <property type="match status" value="1"/>
</dbReference>
<keyword evidence="15" id="KW-0675">Receptor</keyword>
<dbReference type="SMART" id="SM00911">
    <property type="entry name" value="HWE_HK"/>
    <property type="match status" value="1"/>
</dbReference>
<dbReference type="CDD" id="cd00130">
    <property type="entry name" value="PAS"/>
    <property type="match status" value="1"/>
</dbReference>
<protein>
    <recommendedName>
        <fullName evidence="2">histidine kinase</fullName>
        <ecNumber evidence="2">2.7.13.3</ecNumber>
    </recommendedName>
</protein>
<dbReference type="PANTHER" id="PTHR41523">
    <property type="entry name" value="TWO-COMPONENT SYSTEM SENSOR PROTEIN"/>
    <property type="match status" value="1"/>
</dbReference>
<evidence type="ECO:0000256" key="14">
    <source>
        <dbReference type="ARBA" id="ARBA00023026"/>
    </source>
</evidence>
<evidence type="ECO:0000259" key="18">
    <source>
        <dbReference type="PROSITE" id="PS50113"/>
    </source>
</evidence>
<dbReference type="Pfam" id="PF08447">
    <property type="entry name" value="PAS_3"/>
    <property type="match status" value="1"/>
</dbReference>
<dbReference type="Proteomes" id="UP000184387">
    <property type="component" value="Unassembled WGS sequence"/>
</dbReference>
<dbReference type="EC" id="2.7.13.3" evidence="2"/>
<evidence type="ECO:0000256" key="8">
    <source>
        <dbReference type="ARBA" id="ARBA00022679"/>
    </source>
</evidence>
<keyword evidence="4" id="KW-0597">Phosphoprotein</keyword>
<dbReference type="SMART" id="SM00091">
    <property type="entry name" value="PAS"/>
    <property type="match status" value="1"/>
</dbReference>
<dbReference type="GO" id="GO:0009881">
    <property type="term" value="F:photoreceptor activity"/>
    <property type="evidence" value="ECO:0007669"/>
    <property type="project" value="UniProtKB-KW"/>
</dbReference>
<keyword evidence="12" id="KW-0067">ATP-binding</keyword>
<keyword evidence="8" id="KW-0808">Transferase</keyword>
<evidence type="ECO:0000313" key="20">
    <source>
        <dbReference type="Proteomes" id="UP000184387"/>
    </source>
</evidence>
<evidence type="ECO:0000256" key="5">
    <source>
        <dbReference type="ARBA" id="ARBA00022606"/>
    </source>
</evidence>
<keyword evidence="5" id="KW-0716">Sensory transduction</keyword>
<feature type="domain" description="PAC" evidence="18">
    <location>
        <begin position="395"/>
        <end position="447"/>
    </location>
</feature>
<dbReference type="Gene3D" id="3.30.450.20">
    <property type="entry name" value="PAS domain"/>
    <property type="match status" value="2"/>
</dbReference>
<dbReference type="InterPro" id="IPR036890">
    <property type="entry name" value="HATPase_C_sf"/>
</dbReference>
<dbReference type="Pfam" id="PF07536">
    <property type="entry name" value="HWE_HK"/>
    <property type="match status" value="1"/>
</dbReference>
<dbReference type="FunFam" id="3.30.450.20:FF:000099">
    <property type="entry name" value="Sensory box sensor histidine kinase"/>
    <property type="match status" value="1"/>
</dbReference>
<evidence type="ECO:0000313" key="19">
    <source>
        <dbReference type="EMBL" id="SHJ51903.1"/>
    </source>
</evidence>
<name>A0A1M6JYX6_9PROT</name>
<evidence type="ECO:0000256" key="6">
    <source>
        <dbReference type="ARBA" id="ARBA00022630"/>
    </source>
</evidence>
<feature type="domain" description="PAS" evidence="17">
    <location>
        <begin position="322"/>
        <end position="392"/>
    </location>
</feature>
<evidence type="ECO:0000256" key="12">
    <source>
        <dbReference type="ARBA" id="ARBA00022840"/>
    </source>
</evidence>
<dbReference type="NCBIfam" id="TIGR00229">
    <property type="entry name" value="sensory_box"/>
    <property type="match status" value="1"/>
</dbReference>
<keyword evidence="13" id="KW-0157">Chromophore</keyword>
<proteinExistence type="predicted"/>
<dbReference type="PANTHER" id="PTHR41523:SF8">
    <property type="entry name" value="ETHYLENE RESPONSE SENSOR PROTEIN"/>
    <property type="match status" value="1"/>
</dbReference>
<dbReference type="InterPro" id="IPR013655">
    <property type="entry name" value="PAS_fold_3"/>
</dbReference>
<dbReference type="PROSITE" id="PS50112">
    <property type="entry name" value="PAS"/>
    <property type="match status" value="1"/>
</dbReference>
<keyword evidence="7" id="KW-0288">FMN</keyword>
<keyword evidence="11" id="KW-0418">Kinase</keyword>
<evidence type="ECO:0000256" key="9">
    <source>
        <dbReference type="ARBA" id="ARBA00022737"/>
    </source>
</evidence>
<dbReference type="InterPro" id="IPR001610">
    <property type="entry name" value="PAC"/>
</dbReference>
<dbReference type="STRING" id="198092.SAMN02745194_02754"/>
<dbReference type="SUPFAM" id="SSF55785">
    <property type="entry name" value="PYP-like sensor domain (PAS domain)"/>
    <property type="match status" value="1"/>
</dbReference>
<gene>
    <name evidence="19" type="ORF">SAMN02745194_02754</name>
</gene>
<evidence type="ECO:0000256" key="4">
    <source>
        <dbReference type="ARBA" id="ARBA00022553"/>
    </source>
</evidence>
<dbReference type="PROSITE" id="PS50113">
    <property type="entry name" value="PAC"/>
    <property type="match status" value="1"/>
</dbReference>
<reference evidence="19 20" key="1">
    <citation type="submission" date="2016-11" db="EMBL/GenBank/DDBJ databases">
        <authorList>
            <person name="Jaros S."/>
            <person name="Januszkiewicz K."/>
            <person name="Wedrychowicz H."/>
        </authorList>
    </citation>
    <scope>NUCLEOTIDE SEQUENCE [LARGE SCALE GENOMIC DNA]</scope>
    <source>
        <strain evidence="19 20">DSM 14916</strain>
    </source>
</reference>
<sequence>MRGERQDPSSSPPSGPTAPGLGFLHGAGEAGALIQALDGTNSPLGLAEGWSATLRCVMGIVLPSRAQIAVFWGLDYVALYNEAYAPSIGTKHPRAMGRPARESWGELWDVLGPLLDGVRETGETLHAHDARFLIDRHGYLEEVFFDISYSAVHEDGAVAGIVCVVAETTGRVLADRRLRGLRATGLSLANAGRVEEACAAALSAMAAENPADLPWGRILLDGEAGLSTVASHGAAPEGDLADVQAAVLRAGVARVVPGGLALPLMAGAEVAGVFLAGLNPNLRVEGEYGSYLGLVAGQISLAITRLRQQEEERRAAARLRESEARFRNMADHAPVLVWMTEPDGRCVYLSQRWYAFTGQTPETGLGDGWLDAVHPEDRAHAKAVFARATATASEFQIEYRLRRADGAYVWMIDAAAPRLGEEGRFAGFIGSVLDIGDRRRAEEARDLLARELSHRIKNIFMVTGGLAALSARGDAAAEAFAARLQARLRALSLAHDLVRPEVPEAGGGPLSLRGLTLHGLLQALLEPYADGERVGVEGADCPVGYAAANALALVLHEQATNAVKYGALSAPAGRVRITTRLEDGVLRLEWRETGGPRLGGPPTRRGFGTMLAARSLAGQVQGRMVHDWRPEGLVMQLEVPRAGLER</sequence>
<keyword evidence="10" id="KW-0547">Nucleotide-binding</keyword>
<evidence type="ECO:0000256" key="13">
    <source>
        <dbReference type="ARBA" id="ARBA00022991"/>
    </source>
</evidence>
<evidence type="ECO:0000256" key="7">
    <source>
        <dbReference type="ARBA" id="ARBA00022643"/>
    </source>
</evidence>
<dbReference type="GO" id="GO:0004673">
    <property type="term" value="F:protein histidine kinase activity"/>
    <property type="evidence" value="ECO:0007669"/>
    <property type="project" value="UniProtKB-EC"/>
</dbReference>
<organism evidence="19 20">
    <name type="scientific">Muricoccus roseus</name>
    <dbReference type="NCBI Taxonomy" id="198092"/>
    <lineage>
        <taxon>Bacteria</taxon>
        <taxon>Pseudomonadati</taxon>
        <taxon>Pseudomonadota</taxon>
        <taxon>Alphaproteobacteria</taxon>
        <taxon>Acetobacterales</taxon>
        <taxon>Roseomonadaceae</taxon>
        <taxon>Muricoccus</taxon>
    </lineage>
</organism>
<dbReference type="GO" id="GO:0005524">
    <property type="term" value="F:ATP binding"/>
    <property type="evidence" value="ECO:0007669"/>
    <property type="project" value="UniProtKB-KW"/>
</dbReference>
<evidence type="ECO:0000256" key="11">
    <source>
        <dbReference type="ARBA" id="ARBA00022777"/>
    </source>
</evidence>
<keyword evidence="6" id="KW-0285">Flavoprotein</keyword>
<accession>A0A1M6JYX6</accession>
<evidence type="ECO:0000256" key="3">
    <source>
        <dbReference type="ARBA" id="ARBA00022543"/>
    </source>
</evidence>
<comment type="catalytic activity">
    <reaction evidence="1">
        <text>ATP + protein L-histidine = ADP + protein N-phospho-L-histidine.</text>
        <dbReference type="EC" id="2.7.13.3"/>
    </reaction>
</comment>